<dbReference type="Gene3D" id="3.20.20.370">
    <property type="entry name" value="Glycoside hydrolase/deacetylase"/>
    <property type="match status" value="1"/>
</dbReference>
<organism evidence="2 3">
    <name type="scientific">Pseudonocardia xinjiangensis</name>
    <dbReference type="NCBI Taxonomy" id="75289"/>
    <lineage>
        <taxon>Bacteria</taxon>
        <taxon>Bacillati</taxon>
        <taxon>Actinomycetota</taxon>
        <taxon>Actinomycetes</taxon>
        <taxon>Pseudonocardiales</taxon>
        <taxon>Pseudonocardiaceae</taxon>
        <taxon>Pseudonocardia</taxon>
    </lineage>
</organism>
<dbReference type="PROSITE" id="PS51677">
    <property type="entry name" value="NODB"/>
    <property type="match status" value="1"/>
</dbReference>
<dbReference type="RefSeq" id="WP_169393715.1">
    <property type="nucleotide sequence ID" value="NZ_BAAAJH010000033.1"/>
</dbReference>
<dbReference type="InterPro" id="IPR002509">
    <property type="entry name" value="NODB_dom"/>
</dbReference>
<sequence length="261" mass="27819">MIDDVAEGGGVCAGVEQHVGGRPDLAELVGSSVVAVDTASGQPHVVLTFDDGPEPGGTDLVLSALAEARATATFFVLLSRTRRHPSLLADVVAGGHEVALHGPDHRRLTHLHPDTVAVRTADARRELEDVTGRSVRWFRPPYGAQSPATWRAVATAGLTPVMWSISCHDWRDVTDDERLEQIGAMDRPGAVVLAHDGFATLVDGVDDGPRPNLDRGAFVRSLLEICTAKGLSGCSLETALQTGRAVHRVWLDQTNPNHECG</sequence>
<dbReference type="Pfam" id="PF01522">
    <property type="entry name" value="Polysacc_deac_1"/>
    <property type="match status" value="1"/>
</dbReference>
<accession>A0ABX1R872</accession>
<name>A0ABX1R872_9PSEU</name>
<evidence type="ECO:0000313" key="3">
    <source>
        <dbReference type="Proteomes" id="UP001296706"/>
    </source>
</evidence>
<dbReference type="InterPro" id="IPR050248">
    <property type="entry name" value="Polysacc_deacetylase_ArnD"/>
</dbReference>
<keyword evidence="3" id="KW-1185">Reference proteome</keyword>
<proteinExistence type="predicted"/>
<reference evidence="2 3" key="1">
    <citation type="submission" date="2020-04" db="EMBL/GenBank/DDBJ databases">
        <authorList>
            <person name="Klaysubun C."/>
            <person name="Duangmal K."/>
            <person name="Lipun K."/>
        </authorList>
    </citation>
    <scope>NUCLEOTIDE SEQUENCE [LARGE SCALE GENOMIC DNA]</scope>
    <source>
        <strain evidence="2 3">JCM 11839</strain>
    </source>
</reference>
<gene>
    <name evidence="2" type="ORF">HF577_00715</name>
</gene>
<dbReference type="InterPro" id="IPR011330">
    <property type="entry name" value="Glyco_hydro/deAcase_b/a-brl"/>
</dbReference>
<dbReference type="PANTHER" id="PTHR10587">
    <property type="entry name" value="GLYCOSYL TRANSFERASE-RELATED"/>
    <property type="match status" value="1"/>
</dbReference>
<evidence type="ECO:0000313" key="2">
    <source>
        <dbReference type="EMBL" id="NMH75649.1"/>
    </source>
</evidence>
<evidence type="ECO:0000259" key="1">
    <source>
        <dbReference type="PROSITE" id="PS51677"/>
    </source>
</evidence>
<dbReference type="EMBL" id="JAAXKY010000001">
    <property type="protein sequence ID" value="NMH75649.1"/>
    <property type="molecule type" value="Genomic_DNA"/>
</dbReference>
<dbReference type="SUPFAM" id="SSF88713">
    <property type="entry name" value="Glycoside hydrolase/deacetylase"/>
    <property type="match status" value="1"/>
</dbReference>
<protein>
    <submittedName>
        <fullName evidence="2">Polysaccharide deacetylase family protein</fullName>
    </submittedName>
</protein>
<dbReference type="Proteomes" id="UP001296706">
    <property type="component" value="Unassembled WGS sequence"/>
</dbReference>
<dbReference type="PANTHER" id="PTHR10587:SF137">
    <property type="entry name" value="4-DEOXY-4-FORMAMIDO-L-ARABINOSE-PHOSPHOUNDECAPRENOL DEFORMYLASE ARND-RELATED"/>
    <property type="match status" value="1"/>
</dbReference>
<feature type="domain" description="NodB homology" evidence="1">
    <location>
        <begin position="43"/>
        <end position="234"/>
    </location>
</feature>
<comment type="caution">
    <text evidence="2">The sequence shown here is derived from an EMBL/GenBank/DDBJ whole genome shotgun (WGS) entry which is preliminary data.</text>
</comment>